<evidence type="ECO:0000256" key="1">
    <source>
        <dbReference type="SAM" id="MobiDB-lite"/>
    </source>
</evidence>
<keyword evidence="2" id="KW-0472">Membrane</keyword>
<protein>
    <submittedName>
        <fullName evidence="3">Uncharacterized protein</fullName>
    </submittedName>
</protein>
<keyword evidence="4" id="KW-1185">Reference proteome</keyword>
<proteinExistence type="predicted"/>
<feature type="transmembrane region" description="Helical" evidence="2">
    <location>
        <begin position="21"/>
        <end position="38"/>
    </location>
</feature>
<dbReference type="InterPro" id="IPR021730">
    <property type="entry name" value="YdbH"/>
</dbReference>
<dbReference type="Pfam" id="PF11739">
    <property type="entry name" value="YdbH-like"/>
    <property type="match status" value="1"/>
</dbReference>
<organism evidence="3 4">
    <name type="scientific">Sphingomonas ginsenosidimutans</name>
    <dbReference type="NCBI Taxonomy" id="862134"/>
    <lineage>
        <taxon>Bacteria</taxon>
        <taxon>Pseudomonadati</taxon>
        <taxon>Pseudomonadota</taxon>
        <taxon>Alphaproteobacteria</taxon>
        <taxon>Sphingomonadales</taxon>
        <taxon>Sphingomonadaceae</taxon>
        <taxon>Sphingomonas</taxon>
    </lineage>
</organism>
<keyword evidence="2" id="KW-0812">Transmembrane</keyword>
<accession>A0A2A4I1Z9</accession>
<dbReference type="AlphaFoldDB" id="A0A2A4I1Z9"/>
<evidence type="ECO:0000256" key="2">
    <source>
        <dbReference type="SAM" id="Phobius"/>
    </source>
</evidence>
<reference evidence="3 4" key="1">
    <citation type="submission" date="2017-09" db="EMBL/GenBank/DDBJ databases">
        <title>Sphingomonas ginsenosidimutans KACC 14949, whole genome shotgun sequence.</title>
        <authorList>
            <person name="Feng G."/>
            <person name="Zhu H."/>
        </authorList>
    </citation>
    <scope>NUCLEOTIDE SEQUENCE [LARGE SCALE GENOMIC DNA]</scope>
    <source>
        <strain evidence="3 4">KACC 14949</strain>
    </source>
</reference>
<gene>
    <name evidence="3" type="ORF">COA17_02260</name>
</gene>
<name>A0A2A4I1Z9_9SPHN</name>
<dbReference type="RefSeq" id="WP_096609925.1">
    <property type="nucleotide sequence ID" value="NZ_NWVD01000001.1"/>
</dbReference>
<evidence type="ECO:0000313" key="3">
    <source>
        <dbReference type="EMBL" id="PCG10291.1"/>
    </source>
</evidence>
<feature type="region of interest" description="Disordered" evidence="1">
    <location>
        <begin position="1020"/>
        <end position="1042"/>
    </location>
</feature>
<sequence>MSTAAEPPPPDGRTARRGRRALVAVSVLALAAGAGVWLSRVPIATQVIDRELATRGVPARYHISDLGLGRQRLTNVVIGDPRDPDLVADWVETSTDVGLSGARVVAVRAGHVRARARWIDGKLSLGAIDRLLPAPTAGTAPFALPSLSIDVADARARVETPAGVVGVKLTGRGRLDDGFAGTIAAVAPRVAAGGCTVADAHAVLAIAIRRGAPTLTGPVGATRVTCAGGVAAQQVAAGAQVTLGAGFDRWQGTLHHAGAAVVRAPGYGVERLTGTIAFDGHARATKGDVRLASGPLTVPGVRAKGATIAGRYALGGAAPAFAGSVTSRGTALAPAMLRQVTARADAAAGSPVAPLVRQAAMAAARAGRAFDMAARVGLADGAAAVPDLTLTAASGARVTVRGDALRVGGVAVGGRLRMAGGGLPTVAADLTQGTGGAIAGTVRMAPYAANGARLELTPVRIAGRRVTTQLTLSGPLGGGRVDGLVVPVDARWRGSRLALNPACTPVTIRSLALSGLRLDPARLTLCPSGAALVEVAGGRVAGGVRIGTAALRGTIGGTPLAVETAGGTVRLGDRGFALADVRAALGAEGRVTHIAAARLDGRVTSAGIAGAFAGLAGQIANVPLAMSAGEGEWRLAGGVLSLDGALSVADTQTPARFEPMAARDVALVLKDGRIDARGTLHEPVTGTKVADVTIAHRLASGEGQAHLAVPGITFGEGLQPDRLTRLTFGVIADVKGTVSGQGDIDWGAKGVTSTGTFTTPGTDLAAAFGPVQGLAGTIRFTDLLALESAPGQVATVASINPGVPVTDGRIVFQTLRDTKVKVTSGIWPFAGGTLSLDPTLLDFSESGQTRRMTFHVTGMDAGKFLQQFDFSNLNATGVFDGVLPMVFDANGGRIEGGRLIARAGGGGIAYLGELTEKDLGFWGNLAFQSLRSLTYRELVLEMDGPLAGEMVTGVRFTGIRQGAGAKSNFLLRRLTRLPIVFNITIRAPFRGLIDSAASFYDPQRLVARNLQALIAEQNRQAERNAQGEQGGAVQPPESGNVP</sequence>
<keyword evidence="2" id="KW-1133">Transmembrane helix</keyword>
<comment type="caution">
    <text evidence="3">The sequence shown here is derived from an EMBL/GenBank/DDBJ whole genome shotgun (WGS) entry which is preliminary data.</text>
</comment>
<dbReference type="EMBL" id="NWVD01000001">
    <property type="protein sequence ID" value="PCG10291.1"/>
    <property type="molecule type" value="Genomic_DNA"/>
</dbReference>
<dbReference type="Proteomes" id="UP000218784">
    <property type="component" value="Unassembled WGS sequence"/>
</dbReference>
<evidence type="ECO:0000313" key="4">
    <source>
        <dbReference type="Proteomes" id="UP000218784"/>
    </source>
</evidence>